<gene>
    <name evidence="2" type="ORF">TNIN_115511</name>
</gene>
<feature type="compositionally biased region" description="Polar residues" evidence="1">
    <location>
        <begin position="94"/>
        <end position="103"/>
    </location>
</feature>
<feature type="region of interest" description="Disordered" evidence="1">
    <location>
        <begin position="94"/>
        <end position="114"/>
    </location>
</feature>
<name>A0A8X6XFN7_9ARAC</name>
<dbReference type="Proteomes" id="UP000886998">
    <property type="component" value="Unassembled WGS sequence"/>
</dbReference>
<accession>A0A8X6XFN7</accession>
<proteinExistence type="predicted"/>
<evidence type="ECO:0000313" key="3">
    <source>
        <dbReference type="Proteomes" id="UP000886998"/>
    </source>
</evidence>
<dbReference type="EMBL" id="BMAV01008317">
    <property type="protein sequence ID" value="GFY51805.1"/>
    <property type="molecule type" value="Genomic_DNA"/>
</dbReference>
<evidence type="ECO:0000256" key="1">
    <source>
        <dbReference type="SAM" id="MobiDB-lite"/>
    </source>
</evidence>
<evidence type="ECO:0000313" key="2">
    <source>
        <dbReference type="EMBL" id="GFY51805.1"/>
    </source>
</evidence>
<sequence>MTSRQNPASGFDITSQLPKNTNWVSYRHIYQSIILQFTDHNLKGVVGFYSEGVLAHLQNERRMKSPFCELTTLIGDGNLQLVCFQRLIGVRTANRGQMSSQKPPFSHRGSKKKE</sequence>
<organism evidence="2 3">
    <name type="scientific">Trichonephila inaurata madagascariensis</name>
    <dbReference type="NCBI Taxonomy" id="2747483"/>
    <lineage>
        <taxon>Eukaryota</taxon>
        <taxon>Metazoa</taxon>
        <taxon>Ecdysozoa</taxon>
        <taxon>Arthropoda</taxon>
        <taxon>Chelicerata</taxon>
        <taxon>Arachnida</taxon>
        <taxon>Araneae</taxon>
        <taxon>Araneomorphae</taxon>
        <taxon>Entelegynae</taxon>
        <taxon>Araneoidea</taxon>
        <taxon>Nephilidae</taxon>
        <taxon>Trichonephila</taxon>
        <taxon>Trichonephila inaurata</taxon>
    </lineage>
</organism>
<keyword evidence="3" id="KW-1185">Reference proteome</keyword>
<comment type="caution">
    <text evidence="2">The sequence shown here is derived from an EMBL/GenBank/DDBJ whole genome shotgun (WGS) entry which is preliminary data.</text>
</comment>
<reference evidence="2" key="1">
    <citation type="submission" date="2020-08" db="EMBL/GenBank/DDBJ databases">
        <title>Multicomponent nature underlies the extraordinary mechanical properties of spider dragline silk.</title>
        <authorList>
            <person name="Kono N."/>
            <person name="Nakamura H."/>
            <person name="Mori M."/>
            <person name="Yoshida Y."/>
            <person name="Ohtoshi R."/>
            <person name="Malay A.D."/>
            <person name="Moran D.A.P."/>
            <person name="Tomita M."/>
            <person name="Numata K."/>
            <person name="Arakawa K."/>
        </authorList>
    </citation>
    <scope>NUCLEOTIDE SEQUENCE</scope>
</reference>
<protein>
    <submittedName>
        <fullName evidence="2">Uncharacterized protein</fullName>
    </submittedName>
</protein>
<dbReference type="AlphaFoldDB" id="A0A8X6XFN7"/>